<name>A0A6C0JZD5_9ZZZZ</name>
<accession>A0A6C0JZD5</accession>
<organism evidence="2">
    <name type="scientific">viral metagenome</name>
    <dbReference type="NCBI Taxonomy" id="1070528"/>
    <lineage>
        <taxon>unclassified sequences</taxon>
        <taxon>metagenomes</taxon>
        <taxon>organismal metagenomes</taxon>
    </lineage>
</organism>
<sequence>MSTNDMFIPSAEFVASRDMGYSKPKLNKAGGKSISILNKSTNRQLYLGMPLMLTWGVNERTDDATGRVSYDMSLQFPVDEYATEQTKTVLASIEAMEEQVKQDAILYSKEWFNKPKLTEGQVEVLFNPMLYWAKDKETGERREGSAPTLRVKLDCWDDKFKCEVYDVNKQPMYPSKDGEPTTPVDLITKGCLVATIIKCGGVYFVNGKFGVTWRLHQALVKPKPSMNGMCFIPLSPDEVTLLNSQSVKEDDKTEVEIVESDDEFKPDTTTHTEPLQEEEVSEDKQKKKVVKKKNKV</sequence>
<evidence type="ECO:0000256" key="1">
    <source>
        <dbReference type="SAM" id="MobiDB-lite"/>
    </source>
</evidence>
<feature type="region of interest" description="Disordered" evidence="1">
    <location>
        <begin position="250"/>
        <end position="296"/>
    </location>
</feature>
<dbReference type="AlphaFoldDB" id="A0A6C0JZD5"/>
<reference evidence="2" key="1">
    <citation type="journal article" date="2020" name="Nature">
        <title>Giant virus diversity and host interactions through global metagenomics.</title>
        <authorList>
            <person name="Schulz F."/>
            <person name="Roux S."/>
            <person name="Paez-Espino D."/>
            <person name="Jungbluth S."/>
            <person name="Walsh D.A."/>
            <person name="Denef V.J."/>
            <person name="McMahon K.D."/>
            <person name="Konstantinidis K.T."/>
            <person name="Eloe-Fadrosh E.A."/>
            <person name="Kyrpides N.C."/>
            <person name="Woyke T."/>
        </authorList>
    </citation>
    <scope>NUCLEOTIDE SEQUENCE</scope>
    <source>
        <strain evidence="2">GVMAG-S-1074260-58</strain>
    </source>
</reference>
<proteinExistence type="predicted"/>
<evidence type="ECO:0000313" key="2">
    <source>
        <dbReference type="EMBL" id="QHU09258.1"/>
    </source>
</evidence>
<dbReference type="EMBL" id="MN740706">
    <property type="protein sequence ID" value="QHU09258.1"/>
    <property type="molecule type" value="Genomic_DNA"/>
</dbReference>
<protein>
    <submittedName>
        <fullName evidence="2">Uncharacterized protein</fullName>
    </submittedName>
</protein>
<feature type="compositionally biased region" description="Basic residues" evidence="1">
    <location>
        <begin position="286"/>
        <end position="296"/>
    </location>
</feature>